<dbReference type="EMBL" id="QRHL01000001">
    <property type="protein sequence ID" value="RHF75062.1"/>
    <property type="molecule type" value="Genomic_DNA"/>
</dbReference>
<proteinExistence type="predicted"/>
<dbReference type="AlphaFoldDB" id="A0A414Q308"/>
<evidence type="ECO:0000313" key="1">
    <source>
        <dbReference type="EMBL" id="RHF75062.1"/>
    </source>
</evidence>
<dbReference type="Proteomes" id="UP000284676">
    <property type="component" value="Unassembled WGS sequence"/>
</dbReference>
<accession>A0A414Q308</accession>
<gene>
    <name evidence="1" type="ORF">DW663_01330</name>
</gene>
<organism evidence="1 2">
    <name type="scientific">Fusobacterium mortiferum</name>
    <dbReference type="NCBI Taxonomy" id="850"/>
    <lineage>
        <taxon>Bacteria</taxon>
        <taxon>Fusobacteriati</taxon>
        <taxon>Fusobacteriota</taxon>
        <taxon>Fusobacteriia</taxon>
        <taxon>Fusobacteriales</taxon>
        <taxon>Fusobacteriaceae</taxon>
        <taxon>Fusobacterium</taxon>
    </lineage>
</organism>
<sequence length="170" mass="20173">MNNKLEKLRKLRALAEDDRTTPSERELAYQRYIEYKNKYGLDDTESQKELFDIKVDSQYETYLLIAILDTFNLGIYRMKNKSRLRFYFYATDSEYLAVKDEFEHHRLKLTQILEGTTVRYLHSQVIVPVASTNDGSPKKQRSDEFLKAYFGNSWLDKENYKNKLKLSGKA</sequence>
<name>A0A414Q308_FUSMR</name>
<comment type="caution">
    <text evidence="1">The sequence shown here is derived from an EMBL/GenBank/DDBJ whole genome shotgun (WGS) entry which is preliminary data.</text>
</comment>
<protein>
    <submittedName>
        <fullName evidence="1">DUF2786 domain-containing protein</fullName>
    </submittedName>
</protein>
<evidence type="ECO:0000313" key="2">
    <source>
        <dbReference type="Proteomes" id="UP000284676"/>
    </source>
</evidence>
<dbReference type="RefSeq" id="WP_118233926.1">
    <property type="nucleotide sequence ID" value="NZ_JADYUV010000017.1"/>
</dbReference>
<reference evidence="1 2" key="1">
    <citation type="submission" date="2018-08" db="EMBL/GenBank/DDBJ databases">
        <title>A genome reference for cultivated species of the human gut microbiota.</title>
        <authorList>
            <person name="Zou Y."/>
            <person name="Xue W."/>
            <person name="Luo G."/>
        </authorList>
    </citation>
    <scope>NUCLEOTIDE SEQUENCE [LARGE SCALE GENOMIC DNA]</scope>
    <source>
        <strain evidence="1 2">AM25-1</strain>
    </source>
</reference>